<dbReference type="RefSeq" id="WP_058356764.1">
    <property type="nucleotide sequence ID" value="NZ_CABKVG010000009.1"/>
</dbReference>
<keyword evidence="1" id="KW-0812">Transmembrane</keyword>
<feature type="transmembrane region" description="Helical" evidence="1">
    <location>
        <begin position="23"/>
        <end position="39"/>
    </location>
</feature>
<evidence type="ECO:0000256" key="1">
    <source>
        <dbReference type="SAM" id="Phobius"/>
    </source>
</evidence>
<proteinExistence type="predicted"/>
<dbReference type="InterPro" id="IPR009305">
    <property type="entry name" value="Mpo1-like"/>
</dbReference>
<feature type="transmembrane region" description="Helical" evidence="1">
    <location>
        <begin position="74"/>
        <end position="93"/>
    </location>
</feature>
<evidence type="ECO:0000313" key="3">
    <source>
        <dbReference type="Proteomes" id="UP000832011"/>
    </source>
</evidence>
<feature type="transmembrane region" description="Helical" evidence="1">
    <location>
        <begin position="51"/>
        <end position="67"/>
    </location>
</feature>
<dbReference type="EMBL" id="CP091511">
    <property type="protein sequence ID" value="UOO87795.1"/>
    <property type="molecule type" value="Genomic_DNA"/>
</dbReference>
<keyword evidence="1" id="KW-1133">Transmembrane helix</keyword>
<accession>A0ABY4DZ48</accession>
<name>A0ABY4DZ48_9NEIS</name>
<keyword evidence="3" id="KW-1185">Reference proteome</keyword>
<keyword evidence="1" id="KW-0472">Membrane</keyword>
<evidence type="ECO:0000313" key="2">
    <source>
        <dbReference type="EMBL" id="UOO87795.1"/>
    </source>
</evidence>
<feature type="transmembrane region" description="Helical" evidence="1">
    <location>
        <begin position="128"/>
        <end position="146"/>
    </location>
</feature>
<dbReference type="PANTHER" id="PTHR28026">
    <property type="entry name" value="DUF962 DOMAIN PROTEIN (AFU_ORTHOLOGUE AFUA_8G05310)"/>
    <property type="match status" value="1"/>
</dbReference>
<sequence length="153" mass="17546">MRSIQQWLDAYGDSHRHPLNKRIHWLCVPAIFFVVYGLVRCLPQPEAFGHFSWAALLLLAALGYYFALSKPLALGFVLWAALVWLGNEALLWWLGRSGLLWFSIVVFVLAWIGQFIGHKIEGKKPSFFQDLQFLLIGPAWLMAFVYRKLGIAL</sequence>
<protein>
    <submittedName>
        <fullName evidence="2">DUF962 domain-containing protein</fullName>
    </submittedName>
</protein>
<gene>
    <name evidence="2" type="ORF">LVJ82_09840</name>
</gene>
<dbReference type="Proteomes" id="UP000832011">
    <property type="component" value="Chromosome"/>
</dbReference>
<dbReference type="Pfam" id="PF06127">
    <property type="entry name" value="Mpo1-like"/>
    <property type="match status" value="1"/>
</dbReference>
<organism evidence="2 3">
    <name type="scientific">Vitreoscilla massiliensis</name>
    <dbReference type="NCBI Taxonomy" id="1689272"/>
    <lineage>
        <taxon>Bacteria</taxon>
        <taxon>Pseudomonadati</taxon>
        <taxon>Pseudomonadota</taxon>
        <taxon>Betaproteobacteria</taxon>
        <taxon>Neisseriales</taxon>
        <taxon>Neisseriaceae</taxon>
        <taxon>Vitreoscilla</taxon>
    </lineage>
</organism>
<feature type="transmembrane region" description="Helical" evidence="1">
    <location>
        <begin position="99"/>
        <end position="116"/>
    </location>
</feature>
<reference evidence="2 3" key="1">
    <citation type="journal article" date="2022" name="Res Sq">
        <title>Evolution of multicellular longitudinally dividing oral cavity symbionts (Neisseriaceae).</title>
        <authorList>
            <person name="Nyongesa S."/>
            <person name="Weber P."/>
            <person name="Bernet E."/>
            <person name="Pullido F."/>
            <person name="Nieckarz M."/>
            <person name="Delaby M."/>
            <person name="Nieves C."/>
            <person name="Viehboeck T."/>
            <person name="Krause N."/>
            <person name="Rivera-Millot A."/>
            <person name="Nakamura A."/>
            <person name="Vischer N."/>
            <person name="VanNieuwenhze M."/>
            <person name="Brun Y."/>
            <person name="Cava F."/>
            <person name="Bulgheresi S."/>
            <person name="Veyrier F."/>
        </authorList>
    </citation>
    <scope>NUCLEOTIDE SEQUENCE [LARGE SCALE GENOMIC DNA]</scope>
    <source>
        <strain evidence="2 3">SN4</strain>
    </source>
</reference>
<dbReference type="PANTHER" id="PTHR28026:SF9">
    <property type="entry name" value="2-HYDROXY-PALMITIC ACID DIOXYGENASE MPO1"/>
    <property type="match status" value="1"/>
</dbReference>